<evidence type="ECO:0000256" key="3">
    <source>
        <dbReference type="ARBA" id="ARBA00022692"/>
    </source>
</evidence>
<evidence type="ECO:0000256" key="5">
    <source>
        <dbReference type="ARBA" id="ARBA00023136"/>
    </source>
</evidence>
<keyword evidence="10" id="KW-1185">Reference proteome</keyword>
<dbReference type="GO" id="GO:0005886">
    <property type="term" value="C:plasma membrane"/>
    <property type="evidence" value="ECO:0007669"/>
    <property type="project" value="UniProtKB-SubCell"/>
</dbReference>
<evidence type="ECO:0000313" key="10">
    <source>
        <dbReference type="Proteomes" id="UP000261082"/>
    </source>
</evidence>
<reference evidence="9 10" key="1">
    <citation type="journal article" date="2007" name="Int. J. Syst. Evol. Microbiol.">
        <title>Marixanthomonas ophiurae gen. nov., sp. nov., a marine bacterium of the family Flavobacteriaceae isolated from a deep-sea brittle star.</title>
        <authorList>
            <person name="Romanenko L.A."/>
            <person name="Uchino M."/>
            <person name="Frolova G.M."/>
            <person name="Mikhailov V.V."/>
        </authorList>
    </citation>
    <scope>NUCLEOTIDE SEQUENCE [LARGE SCALE GENOMIC DNA]</scope>
    <source>
        <strain evidence="9 10">KMM 3046</strain>
    </source>
</reference>
<proteinExistence type="predicted"/>
<dbReference type="EMBL" id="QVID01000002">
    <property type="protein sequence ID" value="RFN57964.1"/>
    <property type="molecule type" value="Genomic_DNA"/>
</dbReference>
<dbReference type="Pfam" id="PF02706">
    <property type="entry name" value="Wzz"/>
    <property type="match status" value="1"/>
</dbReference>
<comment type="subcellular location">
    <subcellularLocation>
        <location evidence="1">Cell membrane</location>
        <topology evidence="1">Multi-pass membrane protein</topology>
    </subcellularLocation>
</comment>
<evidence type="ECO:0008006" key="11">
    <source>
        <dbReference type="Google" id="ProtNLM"/>
    </source>
</evidence>
<evidence type="ECO:0000256" key="1">
    <source>
        <dbReference type="ARBA" id="ARBA00004651"/>
    </source>
</evidence>
<feature type="domain" description="Tyrosine-protein kinase G-rich" evidence="8">
    <location>
        <begin position="278"/>
        <end position="353"/>
    </location>
</feature>
<evidence type="ECO:0000259" key="8">
    <source>
        <dbReference type="Pfam" id="PF13807"/>
    </source>
</evidence>
<organism evidence="9 10">
    <name type="scientific">Marixanthomonas ophiurae</name>
    <dbReference type="NCBI Taxonomy" id="387659"/>
    <lineage>
        <taxon>Bacteria</taxon>
        <taxon>Pseudomonadati</taxon>
        <taxon>Bacteroidota</taxon>
        <taxon>Flavobacteriia</taxon>
        <taxon>Flavobacteriales</taxon>
        <taxon>Flavobacteriaceae</taxon>
        <taxon>Marixanthomonas</taxon>
    </lineage>
</organism>
<name>A0A3E1Q770_9FLAO</name>
<dbReference type="InterPro" id="IPR003856">
    <property type="entry name" value="LPS_length_determ_N"/>
</dbReference>
<dbReference type="GO" id="GO:0004713">
    <property type="term" value="F:protein tyrosine kinase activity"/>
    <property type="evidence" value="ECO:0007669"/>
    <property type="project" value="TreeGrafter"/>
</dbReference>
<keyword evidence="2" id="KW-1003">Cell membrane</keyword>
<comment type="caution">
    <text evidence="9">The sequence shown here is derived from an EMBL/GenBank/DDBJ whole genome shotgun (WGS) entry which is preliminary data.</text>
</comment>
<evidence type="ECO:0000313" key="9">
    <source>
        <dbReference type="EMBL" id="RFN57964.1"/>
    </source>
</evidence>
<dbReference type="InterPro" id="IPR050445">
    <property type="entry name" value="Bact_polysacc_biosynth/exp"/>
</dbReference>
<dbReference type="AlphaFoldDB" id="A0A3E1Q770"/>
<evidence type="ECO:0000256" key="4">
    <source>
        <dbReference type="ARBA" id="ARBA00022989"/>
    </source>
</evidence>
<keyword evidence="4 6" id="KW-1133">Transmembrane helix</keyword>
<gene>
    <name evidence="9" type="ORF">DZ858_12025</name>
</gene>
<evidence type="ECO:0000256" key="6">
    <source>
        <dbReference type="SAM" id="Phobius"/>
    </source>
</evidence>
<dbReference type="Pfam" id="PF13807">
    <property type="entry name" value="GNVR"/>
    <property type="match status" value="1"/>
</dbReference>
<dbReference type="PANTHER" id="PTHR32309:SF13">
    <property type="entry name" value="FERRIC ENTEROBACTIN TRANSPORT PROTEIN FEPE"/>
    <property type="match status" value="1"/>
</dbReference>
<dbReference type="RefSeq" id="WP_117159913.1">
    <property type="nucleotide sequence ID" value="NZ_QVID01000002.1"/>
</dbReference>
<feature type="transmembrane region" description="Helical" evidence="6">
    <location>
        <begin position="336"/>
        <end position="358"/>
    </location>
</feature>
<dbReference type="Proteomes" id="UP000261082">
    <property type="component" value="Unassembled WGS sequence"/>
</dbReference>
<evidence type="ECO:0000256" key="2">
    <source>
        <dbReference type="ARBA" id="ARBA00022475"/>
    </source>
</evidence>
<dbReference type="InterPro" id="IPR032807">
    <property type="entry name" value="GNVR"/>
</dbReference>
<feature type="transmembrane region" description="Helical" evidence="6">
    <location>
        <begin position="27"/>
        <end position="45"/>
    </location>
</feature>
<feature type="domain" description="Polysaccharide chain length determinant N-terminal" evidence="7">
    <location>
        <begin position="12"/>
        <end position="80"/>
    </location>
</feature>
<dbReference type="OrthoDB" id="1522571at2"/>
<sequence>MDKEKAVKEDYISLLAVIKKLWKRRRLLIKIVIIFFVIGVFVAMFSPKEYNSGVKFLSQTSNSTGAGSRLSGIAALVGININSGLENGEIPTNIYPKIVNSLPFQRKLMNTELSFKGIDTTVTFTEYYTKIAKPDAVSLVKKYTIGLPGTILKGISGKEENDKVINNRLNDSLIFISKSEENLQKKLKEKVLFSLDETDGVISISVSMPEPIPAAQMAKSAQELLQKAIITYRNSKAKDQLGFIEGQYEVQKENYQKAQTRLANYKDRNLFNTTETSRIELSRLQSDYDLAYSVYSELERQQVAQNIQVKKDTPIFTILNPATVPTDPIAPNRIKIVLIALFLGVFLAIVVGLVIDFVSGFKTKWSTI</sequence>
<evidence type="ECO:0000259" key="7">
    <source>
        <dbReference type="Pfam" id="PF02706"/>
    </source>
</evidence>
<accession>A0A3E1Q770</accession>
<keyword evidence="3 6" id="KW-0812">Transmembrane</keyword>
<keyword evidence="5 6" id="KW-0472">Membrane</keyword>
<protein>
    <recommendedName>
        <fullName evidence="11">Lipopolysaccharide biosynthesis protein</fullName>
    </recommendedName>
</protein>
<dbReference type="PANTHER" id="PTHR32309">
    <property type="entry name" value="TYROSINE-PROTEIN KINASE"/>
    <property type="match status" value="1"/>
</dbReference>